<dbReference type="SUPFAM" id="SSF158573">
    <property type="entry name" value="GINS helical bundle-like"/>
    <property type="match status" value="1"/>
</dbReference>
<accession>A0ABQ7JF59</accession>
<dbReference type="Gene3D" id="1.20.58.2050">
    <property type="match status" value="1"/>
</dbReference>
<evidence type="ECO:0000256" key="1">
    <source>
        <dbReference type="SAM" id="MobiDB-lite"/>
    </source>
</evidence>
<dbReference type="Proteomes" id="UP000823046">
    <property type="component" value="Unassembled WGS sequence"/>
</dbReference>
<evidence type="ECO:0000313" key="2">
    <source>
        <dbReference type="EMBL" id="KAF8822525.1"/>
    </source>
</evidence>
<dbReference type="PANTHER" id="PTHR22768:SF0">
    <property type="entry name" value="DNA REPLICATION COMPLEX GINS PROTEIN PSF3"/>
    <property type="match status" value="1"/>
</dbReference>
<dbReference type="InterPro" id="IPR038437">
    <property type="entry name" value="GINS_Psf3_sf"/>
</dbReference>
<feature type="compositionally biased region" description="Polar residues" evidence="1">
    <location>
        <begin position="1"/>
        <end position="23"/>
    </location>
</feature>
<gene>
    <name evidence="2" type="ORF">IE077_003534</name>
</gene>
<name>A0ABQ7JF59_9APIC</name>
<protein>
    <submittedName>
        <fullName evidence="2">GINS complex subunit Psf3</fullName>
    </submittedName>
</protein>
<sequence>MYNQTDSTIRSTLDTNTPSSTENIPVFTADGIEPLPVYPDGTVNCSSWLPFTYKPTLFDHWPVPCVPRHRLPGMAFLSPKAALELKHGARGDELLPGDRINLQFVYAKILYDEGDVTIQFPSFYKDAHELKGSPISKTVGKDCSFFFELGDKLCEVIPEFDWPIPDLRKILATARNKRFVHLQMKKHNVNPSFLSGMTYKERKMYNRIADCDNALERGNKGTISLHSFLDSIDYFNRFS</sequence>
<dbReference type="CDD" id="cd11713">
    <property type="entry name" value="GINS_A_psf3"/>
    <property type="match status" value="1"/>
</dbReference>
<reference evidence="2 3" key="1">
    <citation type="journal article" date="2020" name="bioRxiv">
        <title>Metabolic contributions of an alphaproteobacterial endosymbiont in the apicomplexan Cardiosporidium cionae.</title>
        <authorList>
            <person name="Hunter E.S."/>
            <person name="Paight C.J."/>
            <person name="Lane C.E."/>
        </authorList>
    </citation>
    <scope>NUCLEOTIDE SEQUENCE [LARGE SCALE GENOMIC DNA]</scope>
    <source>
        <strain evidence="2">ESH_2018</strain>
    </source>
</reference>
<keyword evidence="3" id="KW-1185">Reference proteome</keyword>
<dbReference type="PANTHER" id="PTHR22768">
    <property type="entry name" value="DNA REPLICATION COMPLEX GINS PROTEIN PSF3"/>
    <property type="match status" value="1"/>
</dbReference>
<evidence type="ECO:0000313" key="3">
    <source>
        <dbReference type="Proteomes" id="UP000823046"/>
    </source>
</evidence>
<dbReference type="InterPro" id="IPR036224">
    <property type="entry name" value="GINS_bundle-like_dom_sf"/>
</dbReference>
<dbReference type="EMBL" id="JADAQX010000044">
    <property type="protein sequence ID" value="KAF8822525.1"/>
    <property type="molecule type" value="Genomic_DNA"/>
</dbReference>
<organism evidence="2 3">
    <name type="scientific">Cardiosporidium cionae</name>
    <dbReference type="NCBI Taxonomy" id="476202"/>
    <lineage>
        <taxon>Eukaryota</taxon>
        <taxon>Sar</taxon>
        <taxon>Alveolata</taxon>
        <taxon>Apicomplexa</taxon>
        <taxon>Aconoidasida</taxon>
        <taxon>Nephromycida</taxon>
        <taxon>Cardiosporidium</taxon>
    </lineage>
</organism>
<dbReference type="InterPro" id="IPR010492">
    <property type="entry name" value="GINS_Psf3"/>
</dbReference>
<comment type="caution">
    <text evidence="2">The sequence shown here is derived from an EMBL/GenBank/DDBJ whole genome shotgun (WGS) entry which is preliminary data.</text>
</comment>
<proteinExistence type="predicted"/>
<feature type="region of interest" description="Disordered" evidence="1">
    <location>
        <begin position="1"/>
        <end position="24"/>
    </location>
</feature>